<protein>
    <submittedName>
        <fullName evidence="2">Glyoxalase</fullName>
    </submittedName>
</protein>
<dbReference type="PANTHER" id="PTHR39175:SF1">
    <property type="entry name" value="FAMILY PROTEIN, PUTATIVE (AFU_ORTHOLOGUE AFUA_3G15060)-RELATED"/>
    <property type="match status" value="1"/>
</dbReference>
<dbReference type="SUPFAM" id="SSF54593">
    <property type="entry name" value="Glyoxalase/Bleomycin resistance protein/Dihydroxybiphenyl dioxygenase"/>
    <property type="match status" value="1"/>
</dbReference>
<evidence type="ECO:0000313" key="3">
    <source>
        <dbReference type="Proteomes" id="UP001596298"/>
    </source>
</evidence>
<dbReference type="InterPro" id="IPR037523">
    <property type="entry name" value="VOC_core"/>
</dbReference>
<dbReference type="PANTHER" id="PTHR39175">
    <property type="entry name" value="FAMILY PROTEIN, PUTATIVE (AFU_ORTHOLOGUE AFUA_3G15060)-RELATED"/>
    <property type="match status" value="1"/>
</dbReference>
<feature type="domain" description="VOC" evidence="1">
    <location>
        <begin position="9"/>
        <end position="124"/>
    </location>
</feature>
<keyword evidence="3" id="KW-1185">Reference proteome</keyword>
<reference evidence="3" key="1">
    <citation type="journal article" date="2019" name="Int. J. Syst. Evol. Microbiol.">
        <title>The Global Catalogue of Microorganisms (GCM) 10K type strain sequencing project: providing services to taxonomists for standard genome sequencing and annotation.</title>
        <authorList>
            <consortium name="The Broad Institute Genomics Platform"/>
            <consortium name="The Broad Institute Genome Sequencing Center for Infectious Disease"/>
            <person name="Wu L."/>
            <person name="Ma J."/>
        </authorList>
    </citation>
    <scope>NUCLEOTIDE SEQUENCE [LARGE SCALE GENOMIC DNA]</scope>
    <source>
        <strain evidence="3">CCUG 58127</strain>
    </source>
</reference>
<dbReference type="RefSeq" id="WP_382397438.1">
    <property type="nucleotide sequence ID" value="NZ_JBHSWH010000001.1"/>
</dbReference>
<organism evidence="2 3">
    <name type="scientific">Flexivirga alba</name>
    <dbReference type="NCBI Taxonomy" id="702742"/>
    <lineage>
        <taxon>Bacteria</taxon>
        <taxon>Bacillati</taxon>
        <taxon>Actinomycetota</taxon>
        <taxon>Actinomycetes</taxon>
        <taxon>Micrococcales</taxon>
        <taxon>Dermacoccaceae</taxon>
        <taxon>Flexivirga</taxon>
    </lineage>
</organism>
<dbReference type="InterPro" id="IPR029068">
    <property type="entry name" value="Glyas_Bleomycin-R_OHBP_Dase"/>
</dbReference>
<sequence length="131" mass="13775">MTQGVEVTGLHHVQIACPAGSENRLREFYGGVLDLPEIPKPPALAARGGCWFAVGPSHELHCGVEESFTPARKAHPCLLVSDVDVVAAAVTDAGGAVRWDDAIPGIRRFHTDDPCGNRVEIQQAGQAGQAG</sequence>
<comment type="caution">
    <text evidence="2">The sequence shown here is derived from an EMBL/GenBank/DDBJ whole genome shotgun (WGS) entry which is preliminary data.</text>
</comment>
<dbReference type="Proteomes" id="UP001596298">
    <property type="component" value="Unassembled WGS sequence"/>
</dbReference>
<evidence type="ECO:0000313" key="2">
    <source>
        <dbReference type="EMBL" id="MFC6703781.1"/>
    </source>
</evidence>
<dbReference type="Gene3D" id="3.10.180.10">
    <property type="entry name" value="2,3-Dihydroxybiphenyl 1,2-Dioxygenase, domain 1"/>
    <property type="match status" value="1"/>
</dbReference>
<dbReference type="PROSITE" id="PS51819">
    <property type="entry name" value="VOC"/>
    <property type="match status" value="1"/>
</dbReference>
<proteinExistence type="predicted"/>
<accession>A0ABW2ABH1</accession>
<dbReference type="EMBL" id="JBHSWH010000001">
    <property type="protein sequence ID" value="MFC6703781.1"/>
    <property type="molecule type" value="Genomic_DNA"/>
</dbReference>
<gene>
    <name evidence="2" type="ORF">ACFQDH_00445</name>
</gene>
<evidence type="ECO:0000259" key="1">
    <source>
        <dbReference type="PROSITE" id="PS51819"/>
    </source>
</evidence>
<name>A0ABW2ABH1_9MICO</name>